<dbReference type="Proteomes" id="UP000315736">
    <property type="component" value="Unassembled WGS sequence"/>
</dbReference>
<accession>A0A554WDK0</accession>
<feature type="binding site" evidence="8">
    <location>
        <position position="325"/>
    </location>
    <ligand>
        <name>substrate</name>
    </ligand>
</feature>
<gene>
    <name evidence="13" type="primary">pbpG</name>
    <name evidence="13" type="ORF">Talka_00337</name>
</gene>
<dbReference type="Gene3D" id="3.40.710.10">
    <property type="entry name" value="DD-peptidase/beta-lactamase superfamily"/>
    <property type="match status" value="1"/>
</dbReference>
<dbReference type="PRINTS" id="PR00725">
    <property type="entry name" value="DADACBPTASE1"/>
</dbReference>
<evidence type="ECO:0000259" key="12">
    <source>
        <dbReference type="Pfam" id="PF00768"/>
    </source>
</evidence>
<name>A0A554WDK0_9BURK</name>
<feature type="chain" id="PRO_5021743958" evidence="11">
    <location>
        <begin position="27"/>
        <end position="387"/>
    </location>
</feature>
<evidence type="ECO:0000256" key="3">
    <source>
        <dbReference type="ARBA" id="ARBA00022801"/>
    </source>
</evidence>
<dbReference type="Pfam" id="PF00768">
    <property type="entry name" value="Peptidase_S11"/>
    <property type="match status" value="1"/>
</dbReference>
<reference evidence="13 14" key="1">
    <citation type="submission" date="2019-07" db="EMBL/GenBank/DDBJ databases">
        <title>Tepidimonas alkaliphilus YIM 72238 draft genome.</title>
        <authorList>
            <person name="Da Costa M.S."/>
            <person name="Froufe H.J.C."/>
            <person name="Egas C."/>
            <person name="Albuquerque L."/>
        </authorList>
    </citation>
    <scope>NUCLEOTIDE SEQUENCE [LARGE SCALE GENOMIC DNA]</scope>
    <source>
        <strain evidence="13 14">YIM 72238</strain>
    </source>
</reference>
<dbReference type="AlphaFoldDB" id="A0A554WDK0"/>
<dbReference type="GO" id="GO:0006508">
    <property type="term" value="P:proteolysis"/>
    <property type="evidence" value="ECO:0007669"/>
    <property type="project" value="InterPro"/>
</dbReference>
<evidence type="ECO:0000256" key="6">
    <source>
        <dbReference type="ARBA" id="ARBA00023316"/>
    </source>
</evidence>
<evidence type="ECO:0000256" key="7">
    <source>
        <dbReference type="PIRSR" id="PIRSR618044-1"/>
    </source>
</evidence>
<evidence type="ECO:0000256" key="10">
    <source>
        <dbReference type="SAM" id="MobiDB-lite"/>
    </source>
</evidence>
<dbReference type="InterPro" id="IPR001967">
    <property type="entry name" value="Peptidase_S11_N"/>
</dbReference>
<dbReference type="EMBL" id="VJNB01000001">
    <property type="protein sequence ID" value="TSE21659.1"/>
    <property type="molecule type" value="Genomic_DNA"/>
</dbReference>
<keyword evidence="4" id="KW-0133">Cell shape</keyword>
<feature type="domain" description="Peptidase S11 D-alanyl-D-alanine carboxypeptidase A N-terminal" evidence="12">
    <location>
        <begin position="133"/>
        <end position="354"/>
    </location>
</feature>
<feature type="compositionally biased region" description="Low complexity" evidence="10">
    <location>
        <begin position="81"/>
        <end position="92"/>
    </location>
</feature>
<dbReference type="InterPro" id="IPR012338">
    <property type="entry name" value="Beta-lactam/transpept-like"/>
</dbReference>
<proteinExistence type="inferred from homology"/>
<dbReference type="SUPFAM" id="SSF56601">
    <property type="entry name" value="beta-lactamase/transpeptidase-like"/>
    <property type="match status" value="1"/>
</dbReference>
<dbReference type="GO" id="GO:0009252">
    <property type="term" value="P:peptidoglycan biosynthetic process"/>
    <property type="evidence" value="ECO:0007669"/>
    <property type="project" value="UniProtKB-KW"/>
</dbReference>
<evidence type="ECO:0000256" key="4">
    <source>
        <dbReference type="ARBA" id="ARBA00022960"/>
    </source>
</evidence>
<dbReference type="GO" id="GO:0071555">
    <property type="term" value="P:cell wall organization"/>
    <property type="evidence" value="ECO:0007669"/>
    <property type="project" value="UniProtKB-KW"/>
</dbReference>
<dbReference type="GO" id="GO:0008360">
    <property type="term" value="P:regulation of cell shape"/>
    <property type="evidence" value="ECO:0007669"/>
    <property type="project" value="UniProtKB-KW"/>
</dbReference>
<sequence>MIRTLPRIGRAAMAVLLALTLSGPWAADSAQAAPRDGKSKSEVAAREKKKSPPVAKAARSVAPRSKAAVQPASRRARARAPARAGTPTAAPRPKAEVGSAVGPRRIAAVSVTGGAAAWAPLASAADEGLDGLRLHSSAALVLDADTNAVLFHKNDEAVLPIASLTKLMTALVVVDAGLPLDEVLTITDDDVDRIKGSGSRLAVGTQLTRAEALHLALMASENRAAHALGRTYPGGVAALVAAMNNKAHELGLRQTRFVEPTGLSPDNRSSPRDLARLVQVASTRPLLRELSVSPRYELDDGRRVVHYRNSNKLVRESDWDILLQKTGYIREAGRCVAMQVRLAGRNVIMVLMNAGNSTARWADAENLLHWLQRSLVGGGASPAGPRT</sequence>
<feature type="active site" description="Proton acceptor" evidence="7">
    <location>
        <position position="166"/>
    </location>
</feature>
<feature type="compositionally biased region" description="Basic and acidic residues" evidence="10">
    <location>
        <begin position="35"/>
        <end position="46"/>
    </location>
</feature>
<feature type="active site" evidence="7">
    <location>
        <position position="220"/>
    </location>
</feature>
<evidence type="ECO:0000256" key="5">
    <source>
        <dbReference type="ARBA" id="ARBA00022984"/>
    </source>
</evidence>
<dbReference type="GO" id="GO:0009002">
    <property type="term" value="F:serine-type D-Ala-D-Ala carboxypeptidase activity"/>
    <property type="evidence" value="ECO:0007669"/>
    <property type="project" value="InterPro"/>
</dbReference>
<dbReference type="InterPro" id="IPR018044">
    <property type="entry name" value="Peptidase_S11"/>
</dbReference>
<keyword evidence="3 13" id="KW-0378">Hydrolase</keyword>
<comment type="caution">
    <text evidence="13">The sequence shown here is derived from an EMBL/GenBank/DDBJ whole genome shotgun (WGS) entry which is preliminary data.</text>
</comment>
<organism evidence="13 14">
    <name type="scientific">Tepidimonas alkaliphilus</name>
    <dbReference type="NCBI Taxonomy" id="2588942"/>
    <lineage>
        <taxon>Bacteria</taxon>
        <taxon>Pseudomonadati</taxon>
        <taxon>Pseudomonadota</taxon>
        <taxon>Betaproteobacteria</taxon>
        <taxon>Burkholderiales</taxon>
        <taxon>Tepidimonas</taxon>
    </lineage>
</organism>
<evidence type="ECO:0000256" key="2">
    <source>
        <dbReference type="ARBA" id="ARBA00022729"/>
    </source>
</evidence>
<keyword evidence="5" id="KW-0573">Peptidoglycan synthesis</keyword>
<comment type="similarity">
    <text evidence="1 9">Belongs to the peptidase S11 family.</text>
</comment>
<dbReference type="PANTHER" id="PTHR21581:SF26">
    <property type="entry name" value="D-ALANYL-D-ALANINE ENDOPEPTIDASE"/>
    <property type="match status" value="1"/>
</dbReference>
<dbReference type="PANTHER" id="PTHR21581">
    <property type="entry name" value="D-ALANYL-D-ALANINE CARBOXYPEPTIDASE"/>
    <property type="match status" value="1"/>
</dbReference>
<feature type="active site" description="Acyl-ester intermediate" evidence="7">
    <location>
        <position position="163"/>
    </location>
</feature>
<keyword evidence="2 11" id="KW-0732">Signal</keyword>
<evidence type="ECO:0000313" key="13">
    <source>
        <dbReference type="EMBL" id="TSE21659.1"/>
    </source>
</evidence>
<feature type="signal peptide" evidence="11">
    <location>
        <begin position="1"/>
        <end position="26"/>
    </location>
</feature>
<keyword evidence="14" id="KW-1185">Reference proteome</keyword>
<dbReference type="EC" id="3.4.21.-" evidence="13"/>
<evidence type="ECO:0000256" key="8">
    <source>
        <dbReference type="PIRSR" id="PIRSR618044-2"/>
    </source>
</evidence>
<keyword evidence="6" id="KW-0961">Cell wall biogenesis/degradation</keyword>
<evidence type="ECO:0000313" key="14">
    <source>
        <dbReference type="Proteomes" id="UP000315736"/>
    </source>
</evidence>
<evidence type="ECO:0000256" key="11">
    <source>
        <dbReference type="SAM" id="SignalP"/>
    </source>
</evidence>
<protein>
    <submittedName>
        <fullName evidence="13">D-alanyl-D-alanine endopeptidase</fullName>
        <ecNumber evidence="13">3.4.21.-</ecNumber>
    </submittedName>
</protein>
<evidence type="ECO:0000256" key="9">
    <source>
        <dbReference type="RuleBase" id="RU004016"/>
    </source>
</evidence>
<evidence type="ECO:0000256" key="1">
    <source>
        <dbReference type="ARBA" id="ARBA00007164"/>
    </source>
</evidence>
<feature type="region of interest" description="Disordered" evidence="10">
    <location>
        <begin position="27"/>
        <end position="99"/>
    </location>
</feature>